<gene>
    <name evidence="5" type="primary">zapC</name>
    <name evidence="9" type="ORF">PNIG_a2177</name>
</gene>
<comment type="subcellular location">
    <subcellularLocation>
        <location evidence="5 6">Cytoplasm</location>
    </subcellularLocation>
</comment>
<evidence type="ECO:0000259" key="8">
    <source>
        <dbReference type="Pfam" id="PF21083"/>
    </source>
</evidence>
<organism evidence="9 10">
    <name type="scientific">Pseudoalteromonas nigrifaciens</name>
    <dbReference type="NCBI Taxonomy" id="28109"/>
    <lineage>
        <taxon>Bacteria</taxon>
        <taxon>Pseudomonadati</taxon>
        <taxon>Pseudomonadota</taxon>
        <taxon>Gammaproteobacteria</taxon>
        <taxon>Alteromonadales</taxon>
        <taxon>Pseudoalteromonadaceae</taxon>
        <taxon>Pseudoalteromonas</taxon>
    </lineage>
</organism>
<keyword evidence="10" id="KW-1185">Reference proteome</keyword>
<feature type="domain" description="Cell-division protein ZapC N-terminal" evidence="8">
    <location>
        <begin position="24"/>
        <end position="112"/>
    </location>
</feature>
<keyword evidence="2 5" id="KW-0132">Cell division</keyword>
<dbReference type="EMBL" id="CP011036">
    <property type="protein sequence ID" value="ASM54227.1"/>
    <property type="molecule type" value="Genomic_DNA"/>
</dbReference>
<dbReference type="AlphaFoldDB" id="A0AAC9XXN9"/>
<dbReference type="GO" id="GO:0000917">
    <property type="term" value="P:division septum assembly"/>
    <property type="evidence" value="ECO:0007669"/>
    <property type="project" value="UniProtKB-KW"/>
</dbReference>
<dbReference type="PIRSF" id="PIRSF010252">
    <property type="entry name" value="ZapC"/>
    <property type="match status" value="1"/>
</dbReference>
<evidence type="ECO:0000313" key="10">
    <source>
        <dbReference type="Proteomes" id="UP000198329"/>
    </source>
</evidence>
<dbReference type="GO" id="GO:0043093">
    <property type="term" value="P:FtsZ-dependent cytokinesis"/>
    <property type="evidence" value="ECO:0007669"/>
    <property type="project" value="UniProtKB-UniRule"/>
</dbReference>
<reference evidence="9 10" key="1">
    <citation type="submission" date="2015-03" db="EMBL/GenBank/DDBJ databases">
        <authorList>
            <person name="Xie B.-B."/>
            <person name="Rong J.-C."/>
            <person name="Qin Q.-L."/>
            <person name="Zhang Y.-Z."/>
        </authorList>
    </citation>
    <scope>NUCLEOTIDE SEQUENCE [LARGE SCALE GENOMIC DNA]</scope>
    <source>
        <strain evidence="9 10">KMM 661</strain>
    </source>
</reference>
<evidence type="ECO:0000256" key="5">
    <source>
        <dbReference type="HAMAP-Rule" id="MF_00906"/>
    </source>
</evidence>
<feature type="domain" description="Cell-division protein ZapC C-terminal" evidence="7">
    <location>
        <begin position="113"/>
        <end position="191"/>
    </location>
</feature>
<dbReference type="HAMAP" id="MF_00906">
    <property type="entry name" value="ZapC"/>
    <property type="match status" value="1"/>
</dbReference>
<comment type="function">
    <text evidence="5 6">Contributes to the efficiency of the cell division process by stabilizing the polymeric form of the cell division protein FtsZ. Acts by promoting interactions between FtsZ protofilaments and suppressing the GTPase activity of FtsZ.</text>
</comment>
<evidence type="ECO:0000259" key="7">
    <source>
        <dbReference type="Pfam" id="PF07126"/>
    </source>
</evidence>
<comment type="similarity">
    <text evidence="5 6">Belongs to the ZapC family.</text>
</comment>
<protein>
    <recommendedName>
        <fullName evidence="5 6">Cell division protein ZapC</fullName>
    </recommendedName>
</protein>
<proteinExistence type="inferred from homology"/>
<evidence type="ECO:0000256" key="4">
    <source>
        <dbReference type="ARBA" id="ARBA00023306"/>
    </source>
</evidence>
<dbReference type="KEGG" id="png:PNIG_a2177"/>
<evidence type="ECO:0000256" key="3">
    <source>
        <dbReference type="ARBA" id="ARBA00023210"/>
    </source>
</evidence>
<evidence type="ECO:0000256" key="1">
    <source>
        <dbReference type="ARBA" id="ARBA00022490"/>
    </source>
</evidence>
<sequence length="199" mass="22910">MIKSGYTLFLLFLLYLNAKRGGDMLQASKQWQWISCAKKNRLLLDLNEDMQLCTPYKLRQLTDSTFKNPYFSLEDAAFYEQVYQYLVQFKLWNPAQLCQISLNATAVKFQLKPVLAKSWFFEQYTGSTPSTEAVINLTSKAQSGEFLIVEHSSDASVCINLSENFQLDDNLSLVQFEAIRVLNNRVHPLLNQHIHSKIA</sequence>
<evidence type="ECO:0000313" key="9">
    <source>
        <dbReference type="EMBL" id="ASM54227.1"/>
    </source>
</evidence>
<dbReference type="InterPro" id="IPR009809">
    <property type="entry name" value="ZapC"/>
</dbReference>
<comment type="subunit">
    <text evidence="5">Interacts directly with FtsZ.</text>
</comment>
<dbReference type="Pfam" id="PF21083">
    <property type="entry name" value="ZapC_N"/>
    <property type="match status" value="1"/>
</dbReference>
<accession>A0AAC9XXN9</accession>
<evidence type="ECO:0000256" key="6">
    <source>
        <dbReference type="PIRNR" id="PIRNR010252"/>
    </source>
</evidence>
<keyword evidence="1 5" id="KW-0963">Cytoplasm</keyword>
<dbReference type="Pfam" id="PF07126">
    <property type="entry name" value="ZapC_C"/>
    <property type="match status" value="1"/>
</dbReference>
<keyword evidence="3 5" id="KW-0717">Septation</keyword>
<dbReference type="InterPro" id="IPR048373">
    <property type="entry name" value="ZapC_N"/>
</dbReference>
<dbReference type="GO" id="GO:0005737">
    <property type="term" value="C:cytoplasm"/>
    <property type="evidence" value="ECO:0007669"/>
    <property type="project" value="UniProtKB-SubCell"/>
</dbReference>
<evidence type="ECO:0000256" key="2">
    <source>
        <dbReference type="ARBA" id="ARBA00022618"/>
    </source>
</evidence>
<name>A0AAC9XXN9_9GAMM</name>
<dbReference type="InterPro" id="IPR048372">
    <property type="entry name" value="ZapC_C"/>
</dbReference>
<dbReference type="Proteomes" id="UP000198329">
    <property type="component" value="Chromosome I"/>
</dbReference>
<keyword evidence="4 5" id="KW-0131">Cell cycle</keyword>